<dbReference type="GeneID" id="66109490"/>
<dbReference type="PIRSF" id="PIRSF018153">
    <property type="entry name" value="Glyco_trans_15"/>
    <property type="match status" value="1"/>
</dbReference>
<dbReference type="OrthoDB" id="439943at2759"/>
<comment type="caution">
    <text evidence="4">The sequence shown here is derived from an EMBL/GenBank/DDBJ whole genome shotgun (WGS) entry which is preliminary data.</text>
</comment>
<dbReference type="RefSeq" id="XP_043035202.1">
    <property type="nucleotide sequence ID" value="XM_043187193.1"/>
</dbReference>
<dbReference type="GO" id="GO:0000032">
    <property type="term" value="P:cell wall mannoprotein biosynthetic process"/>
    <property type="evidence" value="ECO:0007669"/>
    <property type="project" value="TreeGrafter"/>
</dbReference>
<dbReference type="FunFam" id="3.90.550.10:FF:000051">
    <property type="entry name" value="Alpha-1,2-mannosyltransferase (Ktr4)"/>
    <property type="match status" value="1"/>
</dbReference>
<evidence type="ECO:0000313" key="5">
    <source>
        <dbReference type="Proteomes" id="UP000812287"/>
    </source>
</evidence>
<dbReference type="PANTHER" id="PTHR31121:SF6">
    <property type="entry name" value="ALPHA-1,2 MANNOSYLTRANSFERASE KTR1"/>
    <property type="match status" value="1"/>
</dbReference>
<dbReference type="GO" id="GO:0006487">
    <property type="term" value="P:protein N-linked glycosylation"/>
    <property type="evidence" value="ECO:0007669"/>
    <property type="project" value="TreeGrafter"/>
</dbReference>
<keyword evidence="2" id="KW-0808">Transferase</keyword>
<dbReference type="SUPFAM" id="SSF53448">
    <property type="entry name" value="Nucleotide-diphospho-sugar transferases"/>
    <property type="match status" value="1"/>
</dbReference>
<dbReference type="GO" id="GO:0000026">
    <property type="term" value="F:alpha-1,2-mannosyltransferase activity"/>
    <property type="evidence" value="ECO:0007669"/>
    <property type="project" value="TreeGrafter"/>
</dbReference>
<comment type="similarity">
    <text evidence="1">Belongs to the glycosyltransferase 15 family.</text>
</comment>
<dbReference type="Pfam" id="PF01793">
    <property type="entry name" value="Glyco_transf_15"/>
    <property type="match status" value="1"/>
</dbReference>
<accession>A0A9P7VJM5</accession>
<feature type="active site" description="Nucleophile" evidence="3">
    <location>
        <position position="288"/>
    </location>
</feature>
<evidence type="ECO:0000256" key="1">
    <source>
        <dbReference type="ARBA" id="ARBA00007677"/>
    </source>
</evidence>
<dbReference type="Gene3D" id="3.90.550.10">
    <property type="entry name" value="Spore Coat Polysaccharide Biosynthesis Protein SpsA, Chain A"/>
    <property type="match status" value="1"/>
</dbReference>
<dbReference type="Proteomes" id="UP000812287">
    <property type="component" value="Unassembled WGS sequence"/>
</dbReference>
<evidence type="ECO:0000313" key="4">
    <source>
        <dbReference type="EMBL" id="KAG7441702.1"/>
    </source>
</evidence>
<organism evidence="4 5">
    <name type="scientific">Guyanagaster necrorhizus</name>
    <dbReference type="NCBI Taxonomy" id="856835"/>
    <lineage>
        <taxon>Eukaryota</taxon>
        <taxon>Fungi</taxon>
        <taxon>Dikarya</taxon>
        <taxon>Basidiomycota</taxon>
        <taxon>Agaricomycotina</taxon>
        <taxon>Agaricomycetes</taxon>
        <taxon>Agaricomycetidae</taxon>
        <taxon>Agaricales</taxon>
        <taxon>Marasmiineae</taxon>
        <taxon>Physalacriaceae</taxon>
        <taxon>Guyanagaster</taxon>
    </lineage>
</organism>
<sequence>MNTTGRYLLLILGVVLSVHYFLSFTHHEYGRITSLGNIVSHFHGGGSESSTAAELFPVPDEYFANTNTTTTTTTHARRANATFVILARNTDLQGVIGSIREIEDRFNRQYHYPYVLLNEEEFSDDFKRRVSVVTSSKMEFGLIPREHWFQPDWIDEERAKASREEMVAENVIYGGSVPYRNMCRFNSGFFFKHPLMEQYRWYWRVEPNVHFHCDVNFDPFVFMEDSKKVYAFTITMYEFERTIPSLWTHVRDFVALHPEYVVEDNAMGFQSDNGGLDYNLCHFWSNFEIADMRFWRGPAYQAFFEYLESRGGFYYERWGDAPVHSIAASLFVRKDQIQFFDEIGYEHSPYTHCPRKEESWRRGKCSCDQKKSFDYDGYSCLKKWDRLMEA</sequence>
<dbReference type="PANTHER" id="PTHR31121">
    <property type="entry name" value="ALPHA-1,2 MANNOSYLTRANSFERASE KTR1"/>
    <property type="match status" value="1"/>
</dbReference>
<gene>
    <name evidence="4" type="ORF">BT62DRAFT_936834</name>
</gene>
<dbReference type="EMBL" id="MU250557">
    <property type="protein sequence ID" value="KAG7441702.1"/>
    <property type="molecule type" value="Genomic_DNA"/>
</dbReference>
<reference evidence="4" key="1">
    <citation type="submission" date="2020-11" db="EMBL/GenBank/DDBJ databases">
        <title>Adaptations for nitrogen fixation in a non-lichenized fungal sporocarp promotes dispersal by wood-feeding termites.</title>
        <authorList>
            <consortium name="DOE Joint Genome Institute"/>
            <person name="Koch R.A."/>
            <person name="Yoon G."/>
            <person name="Arayal U."/>
            <person name="Lail K."/>
            <person name="Amirebrahimi M."/>
            <person name="Labutti K."/>
            <person name="Lipzen A."/>
            <person name="Riley R."/>
            <person name="Barry K."/>
            <person name="Henrissat B."/>
            <person name="Grigoriev I.V."/>
            <person name="Herr J.R."/>
            <person name="Aime M.C."/>
        </authorList>
    </citation>
    <scope>NUCLEOTIDE SEQUENCE</scope>
    <source>
        <strain evidence="4">MCA 3950</strain>
    </source>
</reference>
<keyword evidence="5" id="KW-1185">Reference proteome</keyword>
<dbReference type="InterPro" id="IPR029044">
    <property type="entry name" value="Nucleotide-diphossugar_trans"/>
</dbReference>
<evidence type="ECO:0000256" key="3">
    <source>
        <dbReference type="PIRSR" id="PIRSR018153-1"/>
    </source>
</evidence>
<name>A0A9P7VJM5_9AGAR</name>
<evidence type="ECO:0000256" key="2">
    <source>
        <dbReference type="ARBA" id="ARBA00022679"/>
    </source>
</evidence>
<dbReference type="InterPro" id="IPR002685">
    <property type="entry name" value="Glyco_trans_15"/>
</dbReference>
<proteinExistence type="inferred from homology"/>
<dbReference type="AlphaFoldDB" id="A0A9P7VJM5"/>
<dbReference type="GO" id="GO:0005794">
    <property type="term" value="C:Golgi apparatus"/>
    <property type="evidence" value="ECO:0007669"/>
    <property type="project" value="TreeGrafter"/>
</dbReference>
<protein>
    <submittedName>
        <fullName evidence="4">Glycosyltransferase family 15 protein</fullName>
    </submittedName>
</protein>
<dbReference type="GO" id="GO:0016020">
    <property type="term" value="C:membrane"/>
    <property type="evidence" value="ECO:0007669"/>
    <property type="project" value="InterPro"/>
</dbReference>